<feature type="region of interest" description="Disordered" evidence="1">
    <location>
        <begin position="30"/>
        <end position="51"/>
    </location>
</feature>
<evidence type="ECO:0000256" key="1">
    <source>
        <dbReference type="SAM" id="MobiDB-lite"/>
    </source>
</evidence>
<sequence length="143" mass="14929">MLTALAMTAALAGCQAAYEEAMTPQTVAYHPVAPDGRSGQRLGPDGYPMLGAYPDAAAPQVDDATVAAQRRRAAALAGKRGGAASTRGYDAEIARLKRLKRRQAEEVDAALARKPESAAVKVGSGQAPSRTPEEVLRQIQTGQ</sequence>
<protein>
    <recommendedName>
        <fullName evidence="4">DUF3035 domain-containing protein</fullName>
    </recommendedName>
</protein>
<accession>A0ABS3IYU0</accession>
<dbReference type="Proteomes" id="UP000664288">
    <property type="component" value="Unassembled WGS sequence"/>
</dbReference>
<gene>
    <name evidence="2" type="ORF">J1C47_02875</name>
</gene>
<dbReference type="EMBL" id="JAFMPY010000003">
    <property type="protein sequence ID" value="MBO0902570.1"/>
    <property type="molecule type" value="Genomic_DNA"/>
</dbReference>
<reference evidence="2 3" key="1">
    <citation type="submission" date="2021-03" db="EMBL/GenBank/DDBJ databases">
        <title>Whole genome sequence of Jiella sp. MQZ13P-4.</title>
        <authorList>
            <person name="Tuo L."/>
        </authorList>
    </citation>
    <scope>NUCLEOTIDE SEQUENCE [LARGE SCALE GENOMIC DNA]</scope>
    <source>
        <strain evidence="2 3">MQZ13P-4</strain>
    </source>
</reference>
<feature type="region of interest" description="Disordered" evidence="1">
    <location>
        <begin position="104"/>
        <end position="143"/>
    </location>
</feature>
<proteinExistence type="predicted"/>
<name>A0ABS3IYU0_9HYPH</name>
<evidence type="ECO:0008006" key="4">
    <source>
        <dbReference type="Google" id="ProtNLM"/>
    </source>
</evidence>
<organism evidence="2 3">
    <name type="scientific">Jiella sonneratiae</name>
    <dbReference type="NCBI Taxonomy" id="2816856"/>
    <lineage>
        <taxon>Bacteria</taxon>
        <taxon>Pseudomonadati</taxon>
        <taxon>Pseudomonadota</taxon>
        <taxon>Alphaproteobacteria</taxon>
        <taxon>Hyphomicrobiales</taxon>
        <taxon>Aurantimonadaceae</taxon>
        <taxon>Jiella</taxon>
    </lineage>
</organism>
<dbReference type="RefSeq" id="WP_207349218.1">
    <property type="nucleotide sequence ID" value="NZ_JAFMPY010000003.1"/>
</dbReference>
<evidence type="ECO:0000313" key="2">
    <source>
        <dbReference type="EMBL" id="MBO0902570.1"/>
    </source>
</evidence>
<comment type="caution">
    <text evidence="2">The sequence shown here is derived from an EMBL/GenBank/DDBJ whole genome shotgun (WGS) entry which is preliminary data.</text>
</comment>
<evidence type="ECO:0000313" key="3">
    <source>
        <dbReference type="Proteomes" id="UP000664288"/>
    </source>
</evidence>
<keyword evidence="3" id="KW-1185">Reference proteome</keyword>